<dbReference type="Proteomes" id="UP000054481">
    <property type="component" value="Unassembled WGS sequence"/>
</dbReference>
<keyword evidence="6" id="KW-1185">Reference proteome</keyword>
<dbReference type="PANTHER" id="PTHR43712">
    <property type="entry name" value="PUTATIVE (AFU_ORTHOLOGUE AFUA_4G14580)-RELATED"/>
    <property type="match status" value="1"/>
</dbReference>
<evidence type="ECO:0000256" key="2">
    <source>
        <dbReference type="ARBA" id="ARBA00022679"/>
    </source>
</evidence>
<evidence type="ECO:0000256" key="3">
    <source>
        <dbReference type="ARBA" id="ARBA00022691"/>
    </source>
</evidence>
<accession>A0A0F7ZZ10</accession>
<protein>
    <recommendedName>
        <fullName evidence="4">O-methyltransferase C-terminal domain-containing protein</fullName>
    </recommendedName>
</protein>
<dbReference type="PROSITE" id="PS51683">
    <property type="entry name" value="SAM_OMT_II"/>
    <property type="match status" value="1"/>
</dbReference>
<evidence type="ECO:0000313" key="5">
    <source>
        <dbReference type="EMBL" id="KJZ73407.1"/>
    </source>
</evidence>
<dbReference type="PANTHER" id="PTHR43712:SF5">
    <property type="entry name" value="O-METHYLTRANSFERASE ASQN-RELATED"/>
    <property type="match status" value="1"/>
</dbReference>
<sequence length="252" mass="28144">MSRHKYQIPDDPSQAAFCEAFQTDLTLYEYYHTVDINRGQRFSRAMAGHYDGQLDRPIESIFPFQDLPDGSLVVDIGGGNGQQAIRLASRCPQLRFVVQDHDNVVTAAVTSVAAKLPESVANRISWEAHSYFAQQPRREASVYLLSHVLMDNTNDNCALILRAIVDAMGPASRLLIHDFLDTEEDIGHGRSRMFDLLDLHMIASVSRPSRNQAEWDALIETGGEGHLVRHKTWPFRDGAAVIELRLASNGTA</sequence>
<keyword evidence="3" id="KW-0949">S-adenosyl-L-methionine</keyword>
<feature type="domain" description="O-methyltransferase C-terminal" evidence="4">
    <location>
        <begin position="15"/>
        <end position="223"/>
    </location>
</feature>
<dbReference type="InterPro" id="IPR029063">
    <property type="entry name" value="SAM-dependent_MTases_sf"/>
</dbReference>
<dbReference type="Gene3D" id="3.40.50.150">
    <property type="entry name" value="Vaccinia Virus protein VP39"/>
    <property type="match status" value="1"/>
</dbReference>
<evidence type="ECO:0000259" key="4">
    <source>
        <dbReference type="Pfam" id="PF00891"/>
    </source>
</evidence>
<gene>
    <name evidence="5" type="ORF">HIM_07201</name>
</gene>
<dbReference type="GO" id="GO:0008171">
    <property type="term" value="F:O-methyltransferase activity"/>
    <property type="evidence" value="ECO:0007669"/>
    <property type="project" value="InterPro"/>
</dbReference>
<dbReference type="InterPro" id="IPR001077">
    <property type="entry name" value="COMT_C"/>
</dbReference>
<evidence type="ECO:0000256" key="1">
    <source>
        <dbReference type="ARBA" id="ARBA00022603"/>
    </source>
</evidence>
<dbReference type="OrthoDB" id="1606438at2759"/>
<dbReference type="Pfam" id="PF00891">
    <property type="entry name" value="Methyltransf_2"/>
    <property type="match status" value="1"/>
</dbReference>
<dbReference type="EMBL" id="KQ030535">
    <property type="protein sequence ID" value="KJZ73407.1"/>
    <property type="molecule type" value="Genomic_DNA"/>
</dbReference>
<dbReference type="SUPFAM" id="SSF53335">
    <property type="entry name" value="S-adenosyl-L-methionine-dependent methyltransferases"/>
    <property type="match status" value="1"/>
</dbReference>
<proteinExistence type="predicted"/>
<keyword evidence="2" id="KW-0808">Transferase</keyword>
<dbReference type="InterPro" id="IPR016461">
    <property type="entry name" value="COMT-like"/>
</dbReference>
<keyword evidence="1" id="KW-0489">Methyltransferase</keyword>
<organism evidence="5 6">
    <name type="scientific">Hirsutella minnesotensis 3608</name>
    <dbReference type="NCBI Taxonomy" id="1043627"/>
    <lineage>
        <taxon>Eukaryota</taxon>
        <taxon>Fungi</taxon>
        <taxon>Dikarya</taxon>
        <taxon>Ascomycota</taxon>
        <taxon>Pezizomycotina</taxon>
        <taxon>Sordariomycetes</taxon>
        <taxon>Hypocreomycetidae</taxon>
        <taxon>Hypocreales</taxon>
        <taxon>Ophiocordycipitaceae</taxon>
        <taxon>Hirsutella</taxon>
    </lineage>
</organism>
<name>A0A0F7ZZ10_9HYPO</name>
<reference evidence="5 6" key="1">
    <citation type="journal article" date="2014" name="Genome Biol. Evol.">
        <title>Comparative genomics and transcriptomics analyses reveal divergent lifestyle features of nematode endoparasitic fungus Hirsutella minnesotensis.</title>
        <authorList>
            <person name="Lai Y."/>
            <person name="Liu K."/>
            <person name="Zhang X."/>
            <person name="Zhang X."/>
            <person name="Li K."/>
            <person name="Wang N."/>
            <person name="Shu C."/>
            <person name="Wu Y."/>
            <person name="Wang C."/>
            <person name="Bushley K.E."/>
            <person name="Xiang M."/>
            <person name="Liu X."/>
        </authorList>
    </citation>
    <scope>NUCLEOTIDE SEQUENCE [LARGE SCALE GENOMIC DNA]</scope>
    <source>
        <strain evidence="5 6">3608</strain>
    </source>
</reference>
<dbReference type="AlphaFoldDB" id="A0A0F7ZZ10"/>
<evidence type="ECO:0000313" key="6">
    <source>
        <dbReference type="Proteomes" id="UP000054481"/>
    </source>
</evidence>
<dbReference type="GO" id="GO:0032259">
    <property type="term" value="P:methylation"/>
    <property type="evidence" value="ECO:0007669"/>
    <property type="project" value="UniProtKB-KW"/>
</dbReference>